<accession>A0A6P4E223</accession>
<dbReference type="AlphaFoldDB" id="A0A6P4E223"/>
<feature type="signal peptide" evidence="2">
    <location>
        <begin position="1"/>
        <end position="20"/>
    </location>
</feature>
<reference evidence="3" key="3">
    <citation type="submission" date="2025-05" db="UniProtKB">
        <authorList>
            <consortium name="EnsemblMetazoa"/>
        </authorList>
    </citation>
    <scope>IDENTIFICATION</scope>
</reference>
<keyword evidence="2" id="KW-0732">Signal</keyword>
<evidence type="ECO:0000256" key="2">
    <source>
        <dbReference type="SAM" id="SignalP"/>
    </source>
</evidence>
<dbReference type="EnsemblMetazoa" id="XM_017114950.2">
    <property type="protein sequence ID" value="XP_016970439.1"/>
    <property type="gene ID" value="LOC108038204"/>
</dbReference>
<dbReference type="Proteomes" id="UP001652680">
    <property type="component" value="Unassembled WGS sequence"/>
</dbReference>
<feature type="compositionally biased region" description="Polar residues" evidence="1">
    <location>
        <begin position="28"/>
        <end position="40"/>
    </location>
</feature>
<organism evidence="5">
    <name type="scientific">Drosophila rhopaloa</name>
    <name type="common">Fruit fly</name>
    <dbReference type="NCBI Taxonomy" id="1041015"/>
    <lineage>
        <taxon>Eukaryota</taxon>
        <taxon>Metazoa</taxon>
        <taxon>Ecdysozoa</taxon>
        <taxon>Arthropoda</taxon>
        <taxon>Hexapoda</taxon>
        <taxon>Insecta</taxon>
        <taxon>Pterygota</taxon>
        <taxon>Neoptera</taxon>
        <taxon>Endopterygota</taxon>
        <taxon>Diptera</taxon>
        <taxon>Brachycera</taxon>
        <taxon>Muscomorpha</taxon>
        <taxon>Ephydroidea</taxon>
        <taxon>Drosophilidae</taxon>
        <taxon>Drosophila</taxon>
        <taxon>Sophophora</taxon>
    </lineage>
</organism>
<protein>
    <submittedName>
        <fullName evidence="5">Nucleophosmin-like</fullName>
    </submittedName>
</protein>
<feature type="region of interest" description="Disordered" evidence="1">
    <location>
        <begin position="23"/>
        <end position="93"/>
    </location>
</feature>
<dbReference type="GeneID" id="108038204"/>
<keyword evidence="4" id="KW-1185">Reference proteome</keyword>
<feature type="chain" id="PRO_5027931156" evidence="2">
    <location>
        <begin position="21"/>
        <end position="122"/>
    </location>
</feature>
<reference evidence="4" key="1">
    <citation type="journal article" date="2021" name="Elife">
        <title>Highly contiguous assemblies of 101 drosophilid genomes.</title>
        <authorList>
            <person name="Kim B.Y."/>
            <person name="Wang J.R."/>
            <person name="Miller D.E."/>
            <person name="Barmina O."/>
            <person name="Delaney E."/>
            <person name="Thompson A."/>
            <person name="Comeault A.A."/>
            <person name="Peede D."/>
            <person name="D'Agostino E.R."/>
            <person name="Pelaez J."/>
            <person name="Aguilar J.M."/>
            <person name="Haji D."/>
            <person name="Matsunaga T."/>
            <person name="Armstrong E.E."/>
            <person name="Zych M."/>
            <person name="Ogawa Y."/>
            <person name="Stamenkovic-Radak M."/>
            <person name="Jelic M."/>
            <person name="Veselinovic M.S."/>
            <person name="Tanaskovic M."/>
            <person name="Eric P."/>
            <person name="Gao J.J."/>
            <person name="Katoh T.K."/>
            <person name="Toda M.J."/>
            <person name="Watabe H."/>
            <person name="Watada M."/>
            <person name="Davis J.S."/>
            <person name="Moyle L.C."/>
            <person name="Manoli G."/>
            <person name="Bertolini E."/>
            <person name="Kostal V."/>
            <person name="Hawley R.S."/>
            <person name="Takahashi A."/>
            <person name="Jones C.D."/>
            <person name="Price D.K."/>
            <person name="Whiteman N."/>
            <person name="Kopp A."/>
            <person name="Matute D.R."/>
            <person name="Petrov D.A."/>
        </authorList>
    </citation>
    <scope>NUCLEOTIDE SEQUENCE [LARGE SCALE GENOMIC DNA]</scope>
</reference>
<dbReference type="OrthoDB" id="7872910at2759"/>
<reference evidence="5" key="2">
    <citation type="submission" date="2025-04" db="UniProtKB">
        <authorList>
            <consortium name="RefSeq"/>
        </authorList>
    </citation>
    <scope>IDENTIFICATION</scope>
</reference>
<sequence length="122" mass="13058">MRSLIFVALLAFLAVGFVAARPAEDVQATESTDQDLTANDSLVGGEEKSEGSTDDETEKSAGESTDDTDNEETDDEETDAEETDDAAATTAAPVKKEVRVFWPRFGGHGPVVIRRHPGFVQA</sequence>
<gene>
    <name evidence="5" type="primary">LOC108038204</name>
    <name evidence="3" type="synonym">108038204</name>
</gene>
<name>A0A6P4E223_DRORH</name>
<evidence type="ECO:0000313" key="4">
    <source>
        <dbReference type="Proteomes" id="UP001652680"/>
    </source>
</evidence>
<dbReference type="RefSeq" id="XP_016970439.1">
    <property type="nucleotide sequence ID" value="XM_017114950.1"/>
</dbReference>
<evidence type="ECO:0000313" key="3">
    <source>
        <dbReference type="EnsemblMetazoa" id="XP_016970439.1"/>
    </source>
</evidence>
<evidence type="ECO:0000313" key="5">
    <source>
        <dbReference type="RefSeq" id="XP_016970439.1"/>
    </source>
</evidence>
<proteinExistence type="predicted"/>
<evidence type="ECO:0000256" key="1">
    <source>
        <dbReference type="SAM" id="MobiDB-lite"/>
    </source>
</evidence>
<feature type="compositionally biased region" description="Acidic residues" evidence="1">
    <location>
        <begin position="64"/>
        <end position="85"/>
    </location>
</feature>